<feature type="compositionally biased region" description="Polar residues" evidence="6">
    <location>
        <begin position="225"/>
        <end position="236"/>
    </location>
</feature>
<evidence type="ECO:0000256" key="3">
    <source>
        <dbReference type="ARBA" id="ARBA00023015"/>
    </source>
</evidence>
<sequence>MEPGKMALTKNSPRDALVMAQILKDMGITEYEPRVINQMLEFAFRYVTTILDDAKIYSSHAKKPNVDADDVRLAIQCRADQSFTSPPPRDFLLDIARQKNQTPLPMIKPYSGPRLPPDRYCLTAPNFKLKPLLKKGPNQGRLIPRLSVGAGSSRPTTPTLATPQTVSVPNKVAPPVSVTSQRYPVQIPPSQPTPVKPVPATTAVPNVLINPSMIGPKNILIPASMGSSQNAANESNPLKRKHEDDDNDTV</sequence>
<dbReference type="GO" id="GO:0046982">
    <property type="term" value="F:protein heterodimerization activity"/>
    <property type="evidence" value="ECO:0007669"/>
    <property type="project" value="InterPro"/>
</dbReference>
<evidence type="ECO:0000256" key="4">
    <source>
        <dbReference type="ARBA" id="ARBA00023163"/>
    </source>
</evidence>
<dbReference type="GO" id="GO:0005669">
    <property type="term" value="C:transcription factor TFIID complex"/>
    <property type="evidence" value="ECO:0007669"/>
    <property type="project" value="TreeGrafter"/>
</dbReference>
<dbReference type="InterPro" id="IPR003162">
    <property type="entry name" value="TFIID-31"/>
</dbReference>
<keyword evidence="5" id="KW-0539">Nucleus</keyword>
<gene>
    <name evidence="10" type="primary">TAF9B</name>
    <name evidence="7" type="ORF">HJG60_018526</name>
</gene>
<evidence type="ECO:0000256" key="2">
    <source>
        <dbReference type="ARBA" id="ARBA00007646"/>
    </source>
</evidence>
<accession>A0A6J2MGC2</accession>
<dbReference type="InterPro" id="IPR009072">
    <property type="entry name" value="Histone-fold"/>
</dbReference>
<dbReference type="EMBL" id="JABVXQ010000009">
    <property type="protein sequence ID" value="KAF6091614.1"/>
    <property type="molecule type" value="Genomic_DNA"/>
</dbReference>
<dbReference type="KEGG" id="pdic:114504786"/>
<evidence type="ECO:0000256" key="1">
    <source>
        <dbReference type="ARBA" id="ARBA00004123"/>
    </source>
</evidence>
<evidence type="ECO:0000313" key="8">
    <source>
        <dbReference type="Proteomes" id="UP000504628"/>
    </source>
</evidence>
<dbReference type="GO" id="GO:0006352">
    <property type="term" value="P:DNA-templated transcription initiation"/>
    <property type="evidence" value="ECO:0007669"/>
    <property type="project" value="InterPro"/>
</dbReference>
<evidence type="ECO:0000256" key="5">
    <source>
        <dbReference type="ARBA" id="ARBA00023242"/>
    </source>
</evidence>
<feature type="compositionally biased region" description="Polar residues" evidence="6">
    <location>
        <begin position="153"/>
        <end position="168"/>
    </location>
</feature>
<comment type="subcellular location">
    <subcellularLocation>
        <location evidence="1">Nucleus</location>
    </subcellularLocation>
</comment>
<dbReference type="RefSeq" id="XP_028378454.1">
    <property type="nucleotide sequence ID" value="XM_028522653.2"/>
</dbReference>
<proteinExistence type="inferred from homology"/>
<dbReference type="Gene3D" id="1.10.20.10">
    <property type="entry name" value="Histone, subunit A"/>
    <property type="match status" value="1"/>
</dbReference>
<name>A0A6J2MGC2_9CHIR</name>
<evidence type="ECO:0000313" key="10">
    <source>
        <dbReference type="RefSeq" id="XP_028378454.1"/>
    </source>
</evidence>
<dbReference type="GeneID" id="114504786"/>
<dbReference type="InterPro" id="IPR051431">
    <property type="entry name" value="TFIID_subunit_9"/>
</dbReference>
<dbReference type="CTD" id="51616"/>
<dbReference type="Proteomes" id="UP000504628">
    <property type="component" value="Chromosome X"/>
</dbReference>
<dbReference type="GO" id="GO:0016251">
    <property type="term" value="F:RNA polymerase II general transcription initiation factor activity"/>
    <property type="evidence" value="ECO:0007669"/>
    <property type="project" value="TreeGrafter"/>
</dbReference>
<protein>
    <submittedName>
        <fullName evidence="7">TATA-box binding protein associated factor 9b</fullName>
    </submittedName>
    <submittedName>
        <fullName evidence="10">Transcription initiation factor TFIID subunit 9B isoform X1</fullName>
    </submittedName>
</protein>
<dbReference type="OrthoDB" id="341924at2759"/>
<dbReference type="PANTHER" id="PTHR48068">
    <property type="entry name" value="TAF9 RNA POLYMERASE II, TATA BOX-BINDING PROTEIN (TBP)-ASSOCIATED FACTOR"/>
    <property type="match status" value="1"/>
</dbReference>
<feature type="region of interest" description="Disordered" evidence="6">
    <location>
        <begin position="220"/>
        <end position="250"/>
    </location>
</feature>
<keyword evidence="3" id="KW-0805">Transcription regulation</keyword>
<evidence type="ECO:0000256" key="6">
    <source>
        <dbReference type="SAM" id="MobiDB-lite"/>
    </source>
</evidence>
<dbReference type="Proteomes" id="UP000664940">
    <property type="component" value="Unassembled WGS sequence"/>
</dbReference>
<dbReference type="CDD" id="cd07979">
    <property type="entry name" value="HFD_TAF9"/>
    <property type="match status" value="1"/>
</dbReference>
<keyword evidence="4" id="KW-0804">Transcription</keyword>
<reference evidence="7 9" key="1">
    <citation type="journal article" date="2020" name="Nature">
        <title>Six reference-quality genomes reveal evolution of bat adaptations.</title>
        <authorList>
            <person name="Jebb D."/>
            <person name="Huang Z."/>
            <person name="Pippel M."/>
            <person name="Hughes G.M."/>
            <person name="Lavrichenko K."/>
            <person name="Devanna P."/>
            <person name="Winkler S."/>
            <person name="Jermiin L.S."/>
            <person name="Skirmuntt E.C."/>
            <person name="Katzourakis A."/>
            <person name="Burkitt-Gray L."/>
            <person name="Ray D.A."/>
            <person name="Sullivan K.A.M."/>
            <person name="Roscito J.G."/>
            <person name="Kirilenko B.M."/>
            <person name="Davalos L.M."/>
            <person name="Corthals A.P."/>
            <person name="Power M.L."/>
            <person name="Jones G."/>
            <person name="Ransome R.D."/>
            <person name="Dechmann D.K.N."/>
            <person name="Locatelli A.G."/>
            <person name="Puechmaille S.J."/>
            <person name="Fedrigo O."/>
            <person name="Jarvis E.D."/>
            <person name="Hiller M."/>
            <person name="Vernes S.C."/>
            <person name="Myers E.W."/>
            <person name="Teeling E.C."/>
        </authorList>
    </citation>
    <scope>NUCLEOTIDE SEQUENCE [LARGE SCALE GENOMIC DNA]</scope>
    <source>
        <strain evidence="7">Bat1K_MPI-CBG_1</strain>
    </source>
</reference>
<evidence type="ECO:0000313" key="7">
    <source>
        <dbReference type="EMBL" id="KAF6091614.1"/>
    </source>
</evidence>
<keyword evidence="8" id="KW-1185">Reference proteome</keyword>
<dbReference type="AlphaFoldDB" id="A0A6J2MGC2"/>
<organism evidence="8 10">
    <name type="scientific">Phyllostomus discolor</name>
    <name type="common">pale spear-nosed bat</name>
    <dbReference type="NCBI Taxonomy" id="89673"/>
    <lineage>
        <taxon>Eukaryota</taxon>
        <taxon>Metazoa</taxon>
        <taxon>Chordata</taxon>
        <taxon>Craniata</taxon>
        <taxon>Vertebrata</taxon>
        <taxon>Euteleostomi</taxon>
        <taxon>Mammalia</taxon>
        <taxon>Eutheria</taxon>
        <taxon>Laurasiatheria</taxon>
        <taxon>Chiroptera</taxon>
        <taxon>Yangochiroptera</taxon>
        <taxon>Phyllostomidae</taxon>
        <taxon>Phyllostominae</taxon>
        <taxon>Phyllostomus</taxon>
    </lineage>
</organism>
<dbReference type="SUPFAM" id="SSF47113">
    <property type="entry name" value="Histone-fold"/>
    <property type="match status" value="1"/>
</dbReference>
<dbReference type="PANTHER" id="PTHR48068:SF5">
    <property type="entry name" value="TRANSCRIPTION INITIATION FACTOR TFIID SUBUNIT 9B"/>
    <property type="match status" value="1"/>
</dbReference>
<dbReference type="Pfam" id="PF02291">
    <property type="entry name" value="TFIID-31kDa"/>
    <property type="match status" value="1"/>
</dbReference>
<comment type="similarity">
    <text evidence="2">Belongs to the TAF9 family.</text>
</comment>
<reference evidence="10" key="2">
    <citation type="submission" date="2025-04" db="UniProtKB">
        <authorList>
            <consortium name="RefSeq"/>
        </authorList>
    </citation>
    <scope>IDENTIFICATION</scope>
    <source>
        <tissue evidence="10">Muscle</tissue>
    </source>
</reference>
<dbReference type="FunFam" id="1.10.20.10:FF:000018">
    <property type="entry name" value="Transcription initiation factor TFIID subunit 9"/>
    <property type="match status" value="1"/>
</dbReference>
<feature type="region of interest" description="Disordered" evidence="6">
    <location>
        <begin position="146"/>
        <end position="168"/>
    </location>
</feature>
<evidence type="ECO:0000313" key="9">
    <source>
        <dbReference type="Proteomes" id="UP000664940"/>
    </source>
</evidence>